<evidence type="ECO:0000256" key="5">
    <source>
        <dbReference type="ARBA" id="ARBA00022801"/>
    </source>
</evidence>
<keyword evidence="12" id="KW-1185">Reference proteome</keyword>
<comment type="similarity">
    <text evidence="2 10">Belongs to the purine nucleoside phosphorylase YfiH/LACC1 family.</text>
</comment>
<dbReference type="CDD" id="cd16833">
    <property type="entry name" value="YfiH"/>
    <property type="match status" value="1"/>
</dbReference>
<proteinExistence type="inferred from homology"/>
<dbReference type="PANTHER" id="PTHR30616:SF2">
    <property type="entry name" value="PURINE NUCLEOSIDE PHOSPHORYLASE LACC1"/>
    <property type="match status" value="1"/>
</dbReference>
<organism evidence="11 12">
    <name type="scientific">Rhabdonatronobacter sediminivivens</name>
    <dbReference type="NCBI Taxonomy" id="2743469"/>
    <lineage>
        <taxon>Bacteria</taxon>
        <taxon>Pseudomonadati</taxon>
        <taxon>Pseudomonadota</taxon>
        <taxon>Alphaproteobacteria</taxon>
        <taxon>Rhodobacterales</taxon>
        <taxon>Paracoccaceae</taxon>
        <taxon>Rhabdonatronobacter</taxon>
    </lineage>
</organism>
<dbReference type="GO" id="GO:0017061">
    <property type="term" value="F:S-methyl-5-thioadenosine phosphorylase activity"/>
    <property type="evidence" value="ECO:0007669"/>
    <property type="project" value="UniProtKB-EC"/>
</dbReference>
<dbReference type="NCBIfam" id="TIGR00726">
    <property type="entry name" value="peptidoglycan editing factor PgeF"/>
    <property type="match status" value="1"/>
</dbReference>
<comment type="caution">
    <text evidence="11">The sequence shown here is derived from an EMBL/GenBank/DDBJ whole genome shotgun (WGS) entry which is preliminary data.</text>
</comment>
<evidence type="ECO:0000256" key="10">
    <source>
        <dbReference type="RuleBase" id="RU361274"/>
    </source>
</evidence>
<keyword evidence="3" id="KW-0808">Transferase</keyword>
<evidence type="ECO:0000256" key="4">
    <source>
        <dbReference type="ARBA" id="ARBA00022723"/>
    </source>
</evidence>
<reference evidence="11 12" key="1">
    <citation type="journal article" date="2000" name="Arch. Microbiol.">
        <title>Rhodobaca bogoriensis gen. nov. and sp. nov., an alkaliphilic purple nonsulfur bacterium from African Rift Valley soda lakes.</title>
        <authorList>
            <person name="Milford A.D."/>
            <person name="Achenbach L.A."/>
            <person name="Jung D.O."/>
            <person name="Madigan M.T."/>
        </authorList>
    </citation>
    <scope>NUCLEOTIDE SEQUENCE [LARGE SCALE GENOMIC DNA]</scope>
    <source>
        <strain evidence="11 12">2376</strain>
    </source>
</reference>
<comment type="catalytic activity">
    <reaction evidence="1">
        <text>inosine + phosphate = alpha-D-ribose 1-phosphate + hypoxanthine</text>
        <dbReference type="Rhea" id="RHEA:27646"/>
        <dbReference type="ChEBI" id="CHEBI:17368"/>
        <dbReference type="ChEBI" id="CHEBI:17596"/>
        <dbReference type="ChEBI" id="CHEBI:43474"/>
        <dbReference type="ChEBI" id="CHEBI:57720"/>
        <dbReference type="EC" id="2.4.2.1"/>
    </reaction>
    <physiologicalReaction direction="left-to-right" evidence="1">
        <dbReference type="Rhea" id="RHEA:27647"/>
    </physiologicalReaction>
</comment>
<gene>
    <name evidence="11" type="primary">pgeF</name>
    <name evidence="11" type="ORF">HUK65_09190</name>
</gene>
<name>A0A7Z0HZP4_9RHOB</name>
<evidence type="ECO:0000256" key="1">
    <source>
        <dbReference type="ARBA" id="ARBA00000553"/>
    </source>
</evidence>
<keyword evidence="5" id="KW-0378">Hydrolase</keyword>
<dbReference type="Pfam" id="PF02578">
    <property type="entry name" value="Cu-oxidase_4"/>
    <property type="match status" value="1"/>
</dbReference>
<dbReference type="GO" id="GO:0016787">
    <property type="term" value="F:hydrolase activity"/>
    <property type="evidence" value="ECO:0007669"/>
    <property type="project" value="UniProtKB-KW"/>
</dbReference>
<evidence type="ECO:0000256" key="9">
    <source>
        <dbReference type="ARBA" id="ARBA00049893"/>
    </source>
</evidence>
<dbReference type="InterPro" id="IPR038371">
    <property type="entry name" value="Cu_polyphenol_OxRdtase_sf"/>
</dbReference>
<keyword evidence="4" id="KW-0479">Metal-binding</keyword>
<evidence type="ECO:0000313" key="11">
    <source>
        <dbReference type="EMBL" id="NYS25165.1"/>
    </source>
</evidence>
<evidence type="ECO:0000313" key="12">
    <source>
        <dbReference type="Proteomes" id="UP000529417"/>
    </source>
</evidence>
<evidence type="ECO:0000256" key="6">
    <source>
        <dbReference type="ARBA" id="ARBA00022833"/>
    </source>
</evidence>
<dbReference type="Proteomes" id="UP000529417">
    <property type="component" value="Unassembled WGS sequence"/>
</dbReference>
<keyword evidence="6" id="KW-0862">Zinc</keyword>
<comment type="catalytic activity">
    <reaction evidence="8">
        <text>adenosine + phosphate = alpha-D-ribose 1-phosphate + adenine</text>
        <dbReference type="Rhea" id="RHEA:27642"/>
        <dbReference type="ChEBI" id="CHEBI:16335"/>
        <dbReference type="ChEBI" id="CHEBI:16708"/>
        <dbReference type="ChEBI" id="CHEBI:43474"/>
        <dbReference type="ChEBI" id="CHEBI:57720"/>
        <dbReference type="EC" id="2.4.2.1"/>
    </reaction>
    <physiologicalReaction direction="left-to-right" evidence="8">
        <dbReference type="Rhea" id="RHEA:27643"/>
    </physiologicalReaction>
</comment>
<dbReference type="GO" id="GO:0005507">
    <property type="term" value="F:copper ion binding"/>
    <property type="evidence" value="ECO:0007669"/>
    <property type="project" value="TreeGrafter"/>
</dbReference>
<comment type="catalytic activity">
    <reaction evidence="9">
        <text>S-methyl-5'-thioadenosine + phosphate = 5-(methylsulfanyl)-alpha-D-ribose 1-phosphate + adenine</text>
        <dbReference type="Rhea" id="RHEA:11852"/>
        <dbReference type="ChEBI" id="CHEBI:16708"/>
        <dbReference type="ChEBI" id="CHEBI:17509"/>
        <dbReference type="ChEBI" id="CHEBI:43474"/>
        <dbReference type="ChEBI" id="CHEBI:58533"/>
        <dbReference type="EC" id="2.4.2.28"/>
    </reaction>
    <physiologicalReaction direction="left-to-right" evidence="9">
        <dbReference type="Rhea" id="RHEA:11853"/>
    </physiologicalReaction>
</comment>
<evidence type="ECO:0000256" key="3">
    <source>
        <dbReference type="ARBA" id="ARBA00022679"/>
    </source>
</evidence>
<dbReference type="RefSeq" id="WP_179905869.1">
    <property type="nucleotide sequence ID" value="NZ_JACBXS010000015.1"/>
</dbReference>
<accession>A0A7Z0HZP4</accession>
<sequence length="254" mass="27040">MTLEILTTDALLPLRHGFFTRRGGASSGVYAGLNCGGGSGDQSDSVQLNRARVARALEIAPAHLITAHQVHSADVVPVTAPWPDPANRPRADALVTATPGLALAVLTADCQPVLMADAEAGVIGAAHAGWRGALDGVLEATVDAMERLGARRAQIQAVIGPCISQRAYEVGPELLEDFMAEDPANSRFFANGAGDRYQFDLAGFGLHRLRQAGVGHAEWTRHCTYSDPVLFYSYRRSVHAGEADYGRLISAIRL</sequence>
<evidence type="ECO:0000256" key="2">
    <source>
        <dbReference type="ARBA" id="ARBA00007353"/>
    </source>
</evidence>
<dbReference type="Gene3D" id="3.60.140.10">
    <property type="entry name" value="CNF1/YfiH-like putative cysteine hydrolases"/>
    <property type="match status" value="1"/>
</dbReference>
<comment type="catalytic activity">
    <reaction evidence="7">
        <text>adenosine + H2O + H(+) = inosine + NH4(+)</text>
        <dbReference type="Rhea" id="RHEA:24408"/>
        <dbReference type="ChEBI" id="CHEBI:15377"/>
        <dbReference type="ChEBI" id="CHEBI:15378"/>
        <dbReference type="ChEBI" id="CHEBI:16335"/>
        <dbReference type="ChEBI" id="CHEBI:17596"/>
        <dbReference type="ChEBI" id="CHEBI:28938"/>
        <dbReference type="EC" id="3.5.4.4"/>
    </reaction>
    <physiologicalReaction direction="left-to-right" evidence="7">
        <dbReference type="Rhea" id="RHEA:24409"/>
    </physiologicalReaction>
</comment>
<dbReference type="SUPFAM" id="SSF64438">
    <property type="entry name" value="CNF1/YfiH-like putative cysteine hydrolases"/>
    <property type="match status" value="1"/>
</dbReference>
<dbReference type="InterPro" id="IPR011324">
    <property type="entry name" value="Cytotoxic_necrot_fac-like_cat"/>
</dbReference>
<dbReference type="InterPro" id="IPR003730">
    <property type="entry name" value="Cu_polyphenol_OxRdtase"/>
</dbReference>
<protein>
    <recommendedName>
        <fullName evidence="10">Purine nucleoside phosphorylase</fullName>
    </recommendedName>
</protein>
<evidence type="ECO:0000256" key="8">
    <source>
        <dbReference type="ARBA" id="ARBA00048968"/>
    </source>
</evidence>
<dbReference type="PANTHER" id="PTHR30616">
    <property type="entry name" value="UNCHARACTERIZED PROTEIN YFIH"/>
    <property type="match status" value="1"/>
</dbReference>
<dbReference type="EMBL" id="JACBXS010000015">
    <property type="protein sequence ID" value="NYS25165.1"/>
    <property type="molecule type" value="Genomic_DNA"/>
</dbReference>
<dbReference type="AlphaFoldDB" id="A0A7Z0HZP4"/>
<evidence type="ECO:0000256" key="7">
    <source>
        <dbReference type="ARBA" id="ARBA00047989"/>
    </source>
</evidence>